<dbReference type="EMBL" id="JABAHT010000241">
    <property type="protein sequence ID" value="KAF4660160.1"/>
    <property type="molecule type" value="Genomic_DNA"/>
</dbReference>
<reference evidence="5 6" key="1">
    <citation type="submission" date="2020-04" db="EMBL/GenBank/DDBJ databases">
        <title>Perkinsus olseni comparative genomics.</title>
        <authorList>
            <person name="Bogema D.R."/>
        </authorList>
    </citation>
    <scope>NUCLEOTIDE SEQUENCE [LARGE SCALE GENOMIC DNA]</scope>
    <source>
        <strain evidence="3">ATCC PRA-179</strain>
        <strain evidence="4">ATCC PRA-31</strain>
    </source>
</reference>
<organism evidence="3 5">
    <name type="scientific">Perkinsus olseni</name>
    <name type="common">Perkinsus atlanticus</name>
    <dbReference type="NCBI Taxonomy" id="32597"/>
    <lineage>
        <taxon>Eukaryota</taxon>
        <taxon>Sar</taxon>
        <taxon>Alveolata</taxon>
        <taxon>Perkinsozoa</taxon>
        <taxon>Perkinsea</taxon>
        <taxon>Perkinsida</taxon>
        <taxon>Perkinsidae</taxon>
        <taxon>Perkinsus</taxon>
    </lineage>
</organism>
<feature type="region of interest" description="Disordered" evidence="1">
    <location>
        <begin position="196"/>
        <end position="243"/>
    </location>
</feature>
<evidence type="ECO:0000313" key="5">
    <source>
        <dbReference type="Proteomes" id="UP000570595"/>
    </source>
</evidence>
<dbReference type="OrthoDB" id="2342176at2759"/>
<evidence type="ECO:0008006" key="7">
    <source>
        <dbReference type="Google" id="ProtNLM"/>
    </source>
</evidence>
<feature type="signal peptide" evidence="2">
    <location>
        <begin position="1"/>
        <end position="19"/>
    </location>
</feature>
<gene>
    <name evidence="4" type="ORF">FOL46_001504</name>
    <name evidence="3" type="ORF">FOZ61_004221</name>
</gene>
<dbReference type="EMBL" id="JABANN010000142">
    <property type="protein sequence ID" value="KAF4669326.1"/>
    <property type="molecule type" value="Genomic_DNA"/>
</dbReference>
<sequence length="307" mass="33227">MVFFGLVSYLLGLFFAADAHSWMWYLEGDVDEGLARMGYIGLDDDYYTRYVCPLASLEECALAPRHNIELTESSMRPCRATGSPGAPNINDLAVVNAGKKLRILWRNNGHAENGESEGTCIEIRITPYQSDPDWTDFTVLDSCMPYHRDFDTSGYVTIPEDYAAGKYTINWMWKFGPFYFGACADVLVENANGAGSVPSTTTETTVAGDGSAVSTTPPPPAAAPTPSTTPSAPTTATSGGSTTKSVYEQYQDHGCTGLDNPGKFCYDYFGTYCKGTAGLDACGRSICHLSSHDDLYPCGKRSLRSAN</sequence>
<accession>A0A7J6LMA8</accession>
<evidence type="ECO:0000313" key="4">
    <source>
        <dbReference type="EMBL" id="KAF4669326.1"/>
    </source>
</evidence>
<comment type="caution">
    <text evidence="3">The sequence shown here is derived from an EMBL/GenBank/DDBJ whole genome shotgun (WGS) entry which is preliminary data.</text>
</comment>
<evidence type="ECO:0000313" key="3">
    <source>
        <dbReference type="EMBL" id="KAF4660160.1"/>
    </source>
</evidence>
<dbReference type="AlphaFoldDB" id="A0A7J6LMA8"/>
<feature type="compositionally biased region" description="Low complexity" evidence="1">
    <location>
        <begin position="224"/>
        <end position="243"/>
    </location>
</feature>
<protein>
    <recommendedName>
        <fullName evidence="7">Chitin-binding type-4 domain-containing protein</fullName>
    </recommendedName>
</protein>
<evidence type="ECO:0000256" key="1">
    <source>
        <dbReference type="SAM" id="MobiDB-lite"/>
    </source>
</evidence>
<proteinExistence type="predicted"/>
<name>A0A7J6LMA8_PEROL</name>
<dbReference type="Proteomes" id="UP000572268">
    <property type="component" value="Unassembled WGS sequence"/>
</dbReference>
<evidence type="ECO:0000313" key="6">
    <source>
        <dbReference type="Proteomes" id="UP000572268"/>
    </source>
</evidence>
<feature type="chain" id="PRO_5036205357" description="Chitin-binding type-4 domain-containing protein" evidence="2">
    <location>
        <begin position="20"/>
        <end position="307"/>
    </location>
</feature>
<dbReference type="Proteomes" id="UP000570595">
    <property type="component" value="Unassembled WGS sequence"/>
</dbReference>
<evidence type="ECO:0000256" key="2">
    <source>
        <dbReference type="SAM" id="SignalP"/>
    </source>
</evidence>
<keyword evidence="2" id="KW-0732">Signal</keyword>